<name>A0A9N8ZMY8_FUNMO</name>
<dbReference type="EMBL" id="CAJVPP010000654">
    <property type="protein sequence ID" value="CAG8501315.1"/>
    <property type="molecule type" value="Genomic_DNA"/>
</dbReference>
<organism evidence="1 2">
    <name type="scientific">Funneliformis mosseae</name>
    <name type="common">Endomycorrhizal fungus</name>
    <name type="synonym">Glomus mosseae</name>
    <dbReference type="NCBI Taxonomy" id="27381"/>
    <lineage>
        <taxon>Eukaryota</taxon>
        <taxon>Fungi</taxon>
        <taxon>Fungi incertae sedis</taxon>
        <taxon>Mucoromycota</taxon>
        <taxon>Glomeromycotina</taxon>
        <taxon>Glomeromycetes</taxon>
        <taxon>Glomerales</taxon>
        <taxon>Glomeraceae</taxon>
        <taxon>Funneliformis</taxon>
    </lineage>
</organism>
<proteinExistence type="predicted"/>
<comment type="caution">
    <text evidence="1">The sequence shown here is derived from an EMBL/GenBank/DDBJ whole genome shotgun (WGS) entry which is preliminary data.</text>
</comment>
<dbReference type="AlphaFoldDB" id="A0A9N8ZMY8"/>
<evidence type="ECO:0000313" key="2">
    <source>
        <dbReference type="Proteomes" id="UP000789375"/>
    </source>
</evidence>
<keyword evidence="2" id="KW-1185">Reference proteome</keyword>
<sequence length="48" mass="5546">MNQKTKLESVAPYIQKLYKGKNPAFSKLEKELSLWSLCIIPRSFTSDL</sequence>
<dbReference type="Proteomes" id="UP000789375">
    <property type="component" value="Unassembled WGS sequence"/>
</dbReference>
<protein>
    <submittedName>
        <fullName evidence="1">6803_t:CDS:1</fullName>
    </submittedName>
</protein>
<accession>A0A9N8ZMY8</accession>
<evidence type="ECO:0000313" key="1">
    <source>
        <dbReference type="EMBL" id="CAG8501315.1"/>
    </source>
</evidence>
<reference evidence="1" key="1">
    <citation type="submission" date="2021-06" db="EMBL/GenBank/DDBJ databases">
        <authorList>
            <person name="Kallberg Y."/>
            <person name="Tangrot J."/>
            <person name="Rosling A."/>
        </authorList>
    </citation>
    <scope>NUCLEOTIDE SEQUENCE</scope>
    <source>
        <strain evidence="1">87-6 pot B 2015</strain>
    </source>
</reference>
<gene>
    <name evidence="1" type="ORF">FMOSSE_LOCUS4052</name>
</gene>